<evidence type="ECO:0000313" key="2">
    <source>
        <dbReference type="Proteomes" id="UP000283975"/>
    </source>
</evidence>
<evidence type="ECO:0000313" key="1">
    <source>
        <dbReference type="EMBL" id="RHC45949.1"/>
    </source>
</evidence>
<accession>A0A414AEZ2</accession>
<name>A0A414AEZ2_9FIRM</name>
<dbReference type="AlphaFoldDB" id="A0A414AEZ2"/>
<dbReference type="EMBL" id="QSHZ01000068">
    <property type="protein sequence ID" value="RHC45949.1"/>
    <property type="molecule type" value="Genomic_DNA"/>
</dbReference>
<proteinExistence type="predicted"/>
<dbReference type="Proteomes" id="UP000283975">
    <property type="component" value="Unassembled WGS sequence"/>
</dbReference>
<organism evidence="1 2">
    <name type="scientific">Enterocloster bolteae</name>
    <dbReference type="NCBI Taxonomy" id="208479"/>
    <lineage>
        <taxon>Bacteria</taxon>
        <taxon>Bacillati</taxon>
        <taxon>Bacillota</taxon>
        <taxon>Clostridia</taxon>
        <taxon>Lachnospirales</taxon>
        <taxon>Lachnospiraceae</taxon>
        <taxon>Enterocloster</taxon>
    </lineage>
</organism>
<protein>
    <submittedName>
        <fullName evidence="1">Uncharacterized protein</fullName>
    </submittedName>
</protein>
<reference evidence="1 2" key="1">
    <citation type="submission" date="2018-08" db="EMBL/GenBank/DDBJ databases">
        <title>A genome reference for cultivated species of the human gut microbiota.</title>
        <authorList>
            <person name="Zou Y."/>
            <person name="Xue W."/>
            <person name="Luo G."/>
        </authorList>
    </citation>
    <scope>NUCLEOTIDE SEQUENCE [LARGE SCALE GENOMIC DNA]</scope>
    <source>
        <strain evidence="1 2">AM35-14</strain>
    </source>
</reference>
<comment type="caution">
    <text evidence="1">The sequence shown here is derived from an EMBL/GenBank/DDBJ whole genome shotgun (WGS) entry which is preliminary data.</text>
</comment>
<gene>
    <name evidence="1" type="ORF">DW839_31840</name>
</gene>
<sequence length="117" mass="13206">MTKQEANDIFDSKGEDALDKLLDYILVEQNYNKATKFIMETVGCDETTAKAMVLETIPTNTEQRPIQQQNIPKCPTCNSTNIEKIGGLERGASIVMWGLFSKKINKTFKCKNCGHTW</sequence>